<dbReference type="InterPro" id="IPR010131">
    <property type="entry name" value="MdtP/NodT-like"/>
</dbReference>
<keyword evidence="3" id="KW-0732">Signal</keyword>
<dbReference type="SUPFAM" id="SSF56954">
    <property type="entry name" value="Outer membrane efflux proteins (OEP)"/>
    <property type="match status" value="1"/>
</dbReference>
<dbReference type="EMBL" id="UAWL01000006">
    <property type="protein sequence ID" value="SQB98183.1"/>
    <property type="molecule type" value="Genomic_DNA"/>
</dbReference>
<evidence type="ECO:0000313" key="4">
    <source>
        <dbReference type="EMBL" id="SQB98183.1"/>
    </source>
</evidence>
<reference evidence="4 5" key="1">
    <citation type="submission" date="2018-06" db="EMBL/GenBank/DDBJ databases">
        <authorList>
            <consortium name="Pathogen Informatics"/>
            <person name="Doyle S."/>
        </authorList>
    </citation>
    <scope>NUCLEOTIDE SEQUENCE [LARGE SCALE GENOMIC DNA]</scope>
    <source>
        <strain evidence="4 5">NCTC13102</strain>
    </source>
</reference>
<dbReference type="GO" id="GO:0015562">
    <property type="term" value="F:efflux transmembrane transporter activity"/>
    <property type="evidence" value="ECO:0007669"/>
    <property type="project" value="InterPro"/>
</dbReference>
<dbReference type="Gene3D" id="1.20.1600.10">
    <property type="entry name" value="Outer membrane efflux proteins (OEP)"/>
    <property type="match status" value="1"/>
</dbReference>
<feature type="region of interest" description="Disordered" evidence="2">
    <location>
        <begin position="54"/>
        <end position="79"/>
    </location>
</feature>
<keyword evidence="4" id="KW-0449">Lipoprotein</keyword>
<dbReference type="PROSITE" id="PS51257">
    <property type="entry name" value="PROKAR_LIPOPROTEIN"/>
    <property type="match status" value="1"/>
</dbReference>
<proteinExistence type="inferred from homology"/>
<dbReference type="PANTHER" id="PTHR30203">
    <property type="entry name" value="OUTER MEMBRANE CATION EFFLUX PROTEIN"/>
    <property type="match status" value="1"/>
</dbReference>
<evidence type="ECO:0000313" key="5">
    <source>
        <dbReference type="Proteomes" id="UP000250166"/>
    </source>
</evidence>
<feature type="signal peptide" evidence="3">
    <location>
        <begin position="1"/>
        <end position="18"/>
    </location>
</feature>
<comment type="similarity">
    <text evidence="1">Belongs to the outer membrane factor (OMF) (TC 1.B.17) family.</text>
</comment>
<dbReference type="AlphaFoldDB" id="A0A2X3BC62"/>
<protein>
    <submittedName>
        <fullName evidence="4">RND efflux system outer membrane lipoprotein CmeC</fullName>
    </submittedName>
</protein>
<dbReference type="InterPro" id="IPR003423">
    <property type="entry name" value="OMP_efflux"/>
</dbReference>
<dbReference type="RefSeq" id="WP_023945925.1">
    <property type="nucleotide sequence ID" value="NZ_JAERIV010000020.1"/>
</dbReference>
<evidence type="ECO:0000256" key="3">
    <source>
        <dbReference type="SAM" id="SignalP"/>
    </source>
</evidence>
<sequence>MKWLASGALLISAVSVFFVGCSTKLPSNQELQVKNHIPQSFKNSLTIQNTNHQNATTQNKIAPNKTTQNVADKSAKQATKKDNTLEQFMQLISDEKLSALLQIALERNTNVLTMVSRINQAKAQAKISTANMFPTINAGLNTNYTDRRTQSQSLAVRPGTNSVNASLSVSWELDLFGKLNALRQSSKKAYAQAQDNLAFAQISLIAEVGTLYFTLRNNAFSIAQAKEMLANLEEIDSINAQKYNDGLIDINTYKTAKANLITQKNTLETLSYTYEQNKNALLVLLDINHDDLEKQIDFLDSGFELPLVNAFDINTLPSEVILNRPDVRASVNALYAQLYKITNAKAARLPSISLSGSVGQLLYSNMGGNSLVFQIANAITTPLLNRTTLKQTYIIQQELGKEAYYTLQNTINTALSEIENALFNMDSQRRQVANNKIALDIGQSAYQTDEVRSQNGMLELSEFLTNKNSYLTLQTQLFTSKTNELISAITLFKAFGGEMYFFDDTHLESKEDETKNQNNKEAQ</sequence>
<organism evidence="4 5">
    <name type="scientific">Helicobacter fennelliae</name>
    <dbReference type="NCBI Taxonomy" id="215"/>
    <lineage>
        <taxon>Bacteria</taxon>
        <taxon>Pseudomonadati</taxon>
        <taxon>Campylobacterota</taxon>
        <taxon>Epsilonproteobacteria</taxon>
        <taxon>Campylobacterales</taxon>
        <taxon>Helicobacteraceae</taxon>
        <taxon>Helicobacter</taxon>
    </lineage>
</organism>
<dbReference type="Proteomes" id="UP000250166">
    <property type="component" value="Unassembled WGS sequence"/>
</dbReference>
<dbReference type="Gene3D" id="2.20.200.10">
    <property type="entry name" value="Outer membrane efflux proteins (OEP)"/>
    <property type="match status" value="1"/>
</dbReference>
<gene>
    <name evidence="4" type="primary">oprM</name>
    <name evidence="4" type="ORF">NCTC13102_00639</name>
</gene>
<feature type="chain" id="PRO_5016046605" evidence="3">
    <location>
        <begin position="19"/>
        <end position="523"/>
    </location>
</feature>
<dbReference type="PANTHER" id="PTHR30203:SF31">
    <property type="entry name" value="RND EFFLUX SYSTEM, OUTER MEMBRANE LIPOPROTEIN, NODT"/>
    <property type="match status" value="1"/>
</dbReference>
<evidence type="ECO:0000256" key="1">
    <source>
        <dbReference type="ARBA" id="ARBA00007613"/>
    </source>
</evidence>
<dbReference type="Pfam" id="PF02321">
    <property type="entry name" value="OEP"/>
    <property type="match status" value="2"/>
</dbReference>
<feature type="compositionally biased region" description="Polar residues" evidence="2">
    <location>
        <begin position="60"/>
        <end position="71"/>
    </location>
</feature>
<name>A0A2X3BC62_9HELI</name>
<accession>A0A2X3BC62</accession>
<evidence type="ECO:0000256" key="2">
    <source>
        <dbReference type="SAM" id="MobiDB-lite"/>
    </source>
</evidence>